<keyword evidence="5 6" id="KW-0413">Isomerase</keyword>
<keyword evidence="4 6" id="KW-0697">Rotamase</keyword>
<dbReference type="InterPro" id="IPR027304">
    <property type="entry name" value="Trigger_fact/SurA_dom_sf"/>
</dbReference>
<dbReference type="AlphaFoldDB" id="A0A2T1DTB7"/>
<accession>A0A2T1DTB7</accession>
<dbReference type="EC" id="5.2.1.8" evidence="2"/>
<proteinExistence type="predicted"/>
<evidence type="ECO:0000313" key="9">
    <source>
        <dbReference type="Proteomes" id="UP000239576"/>
    </source>
</evidence>
<dbReference type="Gene3D" id="1.10.4030.10">
    <property type="entry name" value="Porin chaperone SurA, peptide-binding domain"/>
    <property type="match status" value="1"/>
</dbReference>
<dbReference type="InterPro" id="IPR000297">
    <property type="entry name" value="PPIase_PpiC"/>
</dbReference>
<feature type="domain" description="PpiC" evidence="7">
    <location>
        <begin position="119"/>
        <end position="210"/>
    </location>
</feature>
<dbReference type="RefSeq" id="WP_106260866.1">
    <property type="nucleotide sequence ID" value="NZ_CAWNSW010000143.1"/>
</dbReference>
<keyword evidence="9" id="KW-1185">Reference proteome</keyword>
<dbReference type="InterPro" id="IPR046357">
    <property type="entry name" value="PPIase_dom_sf"/>
</dbReference>
<evidence type="ECO:0000313" key="8">
    <source>
        <dbReference type="EMBL" id="PSB23737.1"/>
    </source>
</evidence>
<dbReference type="Gene3D" id="3.10.50.40">
    <property type="match status" value="1"/>
</dbReference>
<dbReference type="Pfam" id="PF00639">
    <property type="entry name" value="Rotamase"/>
    <property type="match status" value="1"/>
</dbReference>
<reference evidence="9" key="1">
    <citation type="submission" date="2018-02" db="EMBL/GenBank/DDBJ databases">
        <authorList>
            <person name="Moore K."/>
            <person name="Momper L."/>
        </authorList>
    </citation>
    <scope>NUCLEOTIDE SEQUENCE [LARGE SCALE GENOMIC DNA]</scope>
    <source>
        <strain evidence="9">ULC18</strain>
    </source>
</reference>
<keyword evidence="3" id="KW-0732">Signal</keyword>
<evidence type="ECO:0000256" key="1">
    <source>
        <dbReference type="ARBA" id="ARBA00000971"/>
    </source>
</evidence>
<comment type="caution">
    <text evidence="8">The sequence shown here is derived from an EMBL/GenBank/DDBJ whole genome shotgun (WGS) entry which is preliminary data.</text>
</comment>
<evidence type="ECO:0000259" key="7">
    <source>
        <dbReference type="PROSITE" id="PS50198"/>
    </source>
</evidence>
<dbReference type="PANTHER" id="PTHR47245">
    <property type="entry name" value="PEPTIDYLPROLYL ISOMERASE"/>
    <property type="match status" value="1"/>
</dbReference>
<dbReference type="EMBL" id="PVWK01000159">
    <property type="protein sequence ID" value="PSB23737.1"/>
    <property type="molecule type" value="Genomic_DNA"/>
</dbReference>
<dbReference type="GO" id="GO:0003755">
    <property type="term" value="F:peptidyl-prolyl cis-trans isomerase activity"/>
    <property type="evidence" value="ECO:0007669"/>
    <property type="project" value="UniProtKB-KW"/>
</dbReference>
<dbReference type="SUPFAM" id="SSF109998">
    <property type="entry name" value="Triger factor/SurA peptide-binding domain-like"/>
    <property type="match status" value="1"/>
</dbReference>
<evidence type="ECO:0000256" key="6">
    <source>
        <dbReference type="PROSITE-ProRule" id="PRU00278"/>
    </source>
</evidence>
<protein>
    <recommendedName>
        <fullName evidence="2">peptidylprolyl isomerase</fullName>
        <ecNumber evidence="2">5.2.1.8</ecNumber>
    </recommendedName>
</protein>
<dbReference type="SUPFAM" id="SSF54534">
    <property type="entry name" value="FKBP-like"/>
    <property type="match status" value="1"/>
</dbReference>
<dbReference type="PROSITE" id="PS50198">
    <property type="entry name" value="PPIC_PPIASE_2"/>
    <property type="match status" value="1"/>
</dbReference>
<evidence type="ECO:0000256" key="5">
    <source>
        <dbReference type="ARBA" id="ARBA00023235"/>
    </source>
</evidence>
<evidence type="ECO:0000256" key="2">
    <source>
        <dbReference type="ARBA" id="ARBA00013194"/>
    </source>
</evidence>
<reference evidence="8 9" key="2">
    <citation type="submission" date="2018-03" db="EMBL/GenBank/DDBJ databases">
        <title>The ancient ancestry and fast evolution of plastids.</title>
        <authorList>
            <person name="Moore K.R."/>
            <person name="Magnabosco C."/>
            <person name="Momper L."/>
            <person name="Gold D.A."/>
            <person name="Bosak T."/>
            <person name="Fournier G.P."/>
        </authorList>
    </citation>
    <scope>NUCLEOTIDE SEQUENCE [LARGE SCALE GENOMIC DNA]</scope>
    <source>
        <strain evidence="8 9">ULC18</strain>
    </source>
</reference>
<name>A0A2T1DTB7_9CYAN</name>
<dbReference type="OrthoDB" id="530022at2"/>
<gene>
    <name evidence="8" type="ORF">C7B82_29845</name>
</gene>
<organism evidence="8 9">
    <name type="scientific">Stenomitos frigidus ULC18</name>
    <dbReference type="NCBI Taxonomy" id="2107698"/>
    <lineage>
        <taxon>Bacteria</taxon>
        <taxon>Bacillati</taxon>
        <taxon>Cyanobacteriota</taxon>
        <taxon>Cyanophyceae</taxon>
        <taxon>Leptolyngbyales</taxon>
        <taxon>Leptolyngbyaceae</taxon>
        <taxon>Stenomitos</taxon>
    </lineage>
</organism>
<comment type="catalytic activity">
    <reaction evidence="1">
        <text>[protein]-peptidylproline (omega=180) = [protein]-peptidylproline (omega=0)</text>
        <dbReference type="Rhea" id="RHEA:16237"/>
        <dbReference type="Rhea" id="RHEA-COMP:10747"/>
        <dbReference type="Rhea" id="RHEA-COMP:10748"/>
        <dbReference type="ChEBI" id="CHEBI:83833"/>
        <dbReference type="ChEBI" id="CHEBI:83834"/>
        <dbReference type="EC" id="5.2.1.8"/>
    </reaction>
</comment>
<dbReference type="PANTHER" id="PTHR47245:SF1">
    <property type="entry name" value="FOLDASE PROTEIN PRSA"/>
    <property type="match status" value="1"/>
</dbReference>
<dbReference type="InterPro" id="IPR050245">
    <property type="entry name" value="PrsA_foldase"/>
</dbReference>
<dbReference type="Proteomes" id="UP000239576">
    <property type="component" value="Unassembled WGS sequence"/>
</dbReference>
<evidence type="ECO:0000256" key="3">
    <source>
        <dbReference type="ARBA" id="ARBA00022729"/>
    </source>
</evidence>
<evidence type="ECO:0000256" key="4">
    <source>
        <dbReference type="ARBA" id="ARBA00023110"/>
    </source>
</evidence>
<sequence length="256" mass="29915">MIDVSGIVIEIDEIVLSLKKEILLKDVCHKILRQHIVDEAAQARNITITPEDIQVEADRLRHEYHLQKASDTLAWLEEQLVTMEDWEAGIRDRLLLQKLTECLFNQNVESFFAQNRLDFERALVYQIIVPYAQLAQEIFYEIEEEEISFYEAAHLYDVDPKRRYGCGYEGELYRWSLKPDISALVFGADPKKVIAPVQTEQGYHLLMVEEFLSAELTPELHQEILQKLFKEWLDAEFNHFLHNQPPSIIEDEATGL</sequence>